<proteinExistence type="predicted"/>
<comment type="caution">
    <text evidence="1">The sequence shown here is derived from an EMBL/GenBank/DDBJ whole genome shotgun (WGS) entry which is preliminary data.</text>
</comment>
<reference evidence="1 2" key="1">
    <citation type="submission" date="2016-07" db="EMBL/GenBank/DDBJ databases">
        <authorList>
            <person name="Yuval B."/>
        </authorList>
    </citation>
    <scope>NUCLEOTIDE SEQUENCE [LARGE SCALE GENOMIC DNA]</scope>
    <source>
        <strain evidence="1 2">IL</strain>
    </source>
</reference>
<dbReference type="EMBL" id="MAYS01000571">
    <property type="protein sequence ID" value="OFC59199.1"/>
    <property type="molecule type" value="Genomic_DNA"/>
</dbReference>
<dbReference type="AlphaFoldDB" id="A0A1E7YVI8"/>
<dbReference type="Proteomes" id="UP000243534">
    <property type="component" value="Unassembled WGS sequence"/>
</dbReference>
<gene>
    <name evidence="1" type="ORF">BBW68_02485</name>
</gene>
<protein>
    <submittedName>
        <fullName evidence="1">Uncharacterized protein</fullName>
    </submittedName>
</protein>
<name>A0A1E7YVI8_9GAMM</name>
<evidence type="ECO:0000313" key="1">
    <source>
        <dbReference type="EMBL" id="OFC59199.1"/>
    </source>
</evidence>
<sequence length="59" mass="6410">MIAAASVRAEEQIVTPTQRYAPSGIFANVIIDLSEHVQRVSLLALLQRSGDGKLMPLFS</sequence>
<accession>A0A1E7YVI8</accession>
<evidence type="ECO:0000313" key="2">
    <source>
        <dbReference type="Proteomes" id="UP000243534"/>
    </source>
</evidence>
<organism evidence="1 2">
    <name type="scientific">Candidatus Erwinia dacicola</name>
    <dbReference type="NCBI Taxonomy" id="252393"/>
    <lineage>
        <taxon>Bacteria</taxon>
        <taxon>Pseudomonadati</taxon>
        <taxon>Pseudomonadota</taxon>
        <taxon>Gammaproteobacteria</taxon>
        <taxon>Enterobacterales</taxon>
        <taxon>Erwiniaceae</taxon>
        <taxon>Erwinia</taxon>
    </lineage>
</organism>